<dbReference type="EMBL" id="BARS01020961">
    <property type="protein sequence ID" value="GAG12941.1"/>
    <property type="molecule type" value="Genomic_DNA"/>
</dbReference>
<reference evidence="2" key="1">
    <citation type="journal article" date="2014" name="Front. Microbiol.">
        <title>High frequency of phylogenetically diverse reductive dehalogenase-homologous genes in deep subseafloor sedimentary metagenomes.</title>
        <authorList>
            <person name="Kawai M."/>
            <person name="Futagami T."/>
            <person name="Toyoda A."/>
            <person name="Takaki Y."/>
            <person name="Nishi S."/>
            <person name="Hori S."/>
            <person name="Arai W."/>
            <person name="Tsubouchi T."/>
            <person name="Morono Y."/>
            <person name="Uchiyama I."/>
            <person name="Ito T."/>
            <person name="Fujiyama A."/>
            <person name="Inagaki F."/>
            <person name="Takami H."/>
        </authorList>
    </citation>
    <scope>NUCLEOTIDE SEQUENCE</scope>
    <source>
        <strain evidence="2">Expedition CK06-06</strain>
    </source>
</reference>
<evidence type="ECO:0000256" key="1">
    <source>
        <dbReference type="SAM" id="MobiDB-lite"/>
    </source>
</evidence>
<evidence type="ECO:0000313" key="2">
    <source>
        <dbReference type="EMBL" id="GAG12941.1"/>
    </source>
</evidence>
<sequence length="39" mass="4504">MAGKRPSKEAKPAEPLWHRFPTGESNSNRNCEVFWSETK</sequence>
<proteinExistence type="predicted"/>
<feature type="compositionally biased region" description="Basic and acidic residues" evidence="1">
    <location>
        <begin position="1"/>
        <end position="12"/>
    </location>
</feature>
<comment type="caution">
    <text evidence="2">The sequence shown here is derived from an EMBL/GenBank/DDBJ whole genome shotgun (WGS) entry which is preliminary data.</text>
</comment>
<dbReference type="AlphaFoldDB" id="X0WJS7"/>
<gene>
    <name evidence="2" type="ORF">S01H1_33745</name>
</gene>
<accession>X0WJS7</accession>
<protein>
    <submittedName>
        <fullName evidence="2">Uncharacterized protein</fullName>
    </submittedName>
</protein>
<feature type="non-terminal residue" evidence="2">
    <location>
        <position position="39"/>
    </location>
</feature>
<organism evidence="2">
    <name type="scientific">marine sediment metagenome</name>
    <dbReference type="NCBI Taxonomy" id="412755"/>
    <lineage>
        <taxon>unclassified sequences</taxon>
        <taxon>metagenomes</taxon>
        <taxon>ecological metagenomes</taxon>
    </lineage>
</organism>
<name>X0WJS7_9ZZZZ</name>
<feature type="region of interest" description="Disordered" evidence="1">
    <location>
        <begin position="1"/>
        <end position="29"/>
    </location>
</feature>